<keyword evidence="4" id="KW-1015">Disulfide bond</keyword>
<protein>
    <submittedName>
        <fullName evidence="7">Thioredoxin domain-containing protein</fullName>
    </submittedName>
</protein>
<evidence type="ECO:0000256" key="1">
    <source>
        <dbReference type="ARBA" id="ARBA00005791"/>
    </source>
</evidence>
<dbReference type="EMBL" id="JAACAK010000046">
    <property type="protein sequence ID" value="NIR74590.1"/>
    <property type="molecule type" value="Genomic_DNA"/>
</dbReference>
<keyword evidence="3" id="KW-0560">Oxidoreductase</keyword>
<dbReference type="PANTHER" id="PTHR13887">
    <property type="entry name" value="GLUTATHIONE S-TRANSFERASE KAPPA"/>
    <property type="match status" value="1"/>
</dbReference>
<comment type="similarity">
    <text evidence="1">Belongs to the thioredoxin family. DsbA subfamily.</text>
</comment>
<proteinExistence type="inferred from homology"/>
<dbReference type="Gene3D" id="6.10.140.970">
    <property type="match status" value="1"/>
</dbReference>
<dbReference type="SUPFAM" id="SSF52833">
    <property type="entry name" value="Thioredoxin-like"/>
    <property type="match status" value="1"/>
</dbReference>
<dbReference type="PROSITE" id="PS51352">
    <property type="entry name" value="THIOREDOXIN_2"/>
    <property type="match status" value="1"/>
</dbReference>
<gene>
    <name evidence="7" type="ORF">GWO12_05695</name>
</gene>
<accession>A0AAE4ZBT1</accession>
<evidence type="ECO:0000313" key="7">
    <source>
        <dbReference type="EMBL" id="NIR74590.1"/>
    </source>
</evidence>
<dbReference type="SUPFAM" id="SSF109998">
    <property type="entry name" value="Triger factor/SurA peptide-binding domain-like"/>
    <property type="match status" value="1"/>
</dbReference>
<dbReference type="InterPro" id="IPR036249">
    <property type="entry name" value="Thioredoxin-like_sf"/>
</dbReference>
<dbReference type="Proteomes" id="UP000702544">
    <property type="component" value="Unassembled WGS sequence"/>
</dbReference>
<dbReference type="GO" id="GO:0016491">
    <property type="term" value="F:oxidoreductase activity"/>
    <property type="evidence" value="ECO:0007669"/>
    <property type="project" value="UniProtKB-KW"/>
</dbReference>
<keyword evidence="2" id="KW-0732">Signal</keyword>
<dbReference type="Pfam" id="PF13462">
    <property type="entry name" value="Thioredoxin_4"/>
    <property type="match status" value="1"/>
</dbReference>
<dbReference type="AlphaFoldDB" id="A0AAE4ZBT1"/>
<keyword evidence="5" id="KW-0676">Redox-active center</keyword>
<sequence length="342" mass="38563">MTSISRYGKCLALATLPLIGCSQGGSQSDEVLVRIDGEPVRMTAVDSLVGDRLAQMERDYRQERQNLMEAALQRVVRDRLIEKAAAARGLTSAEFIAQEAADQVEVTEEDMVTFYRQNMAAMAGRSLEEIRPQLREYLETRELNEVLDSIGETLKETHDVVMLMEPIRADLSNEGSPALGPGNAPVTLTEFSDFECPYCRRFFDTLNRLKQEYEDQLRVVYRQYPLSTHPNAYKAAMASLCAHEQREFWAMHDILFLEQDSLGVEALKRKASRLGLNEEEFASCLESDRYATQIERDVQEADRLGITGTPFVFVNGVAVPGGAAPYDVMKEMIEEELARAER</sequence>
<evidence type="ECO:0000256" key="5">
    <source>
        <dbReference type="ARBA" id="ARBA00023284"/>
    </source>
</evidence>
<evidence type="ECO:0000256" key="3">
    <source>
        <dbReference type="ARBA" id="ARBA00023002"/>
    </source>
</evidence>
<evidence type="ECO:0000256" key="4">
    <source>
        <dbReference type="ARBA" id="ARBA00023157"/>
    </source>
</evidence>
<comment type="caution">
    <text evidence="7">The sequence shown here is derived from an EMBL/GenBank/DDBJ whole genome shotgun (WGS) entry which is preliminary data.</text>
</comment>
<evidence type="ECO:0000256" key="2">
    <source>
        <dbReference type="ARBA" id="ARBA00022729"/>
    </source>
</evidence>
<dbReference type="InterPro" id="IPR027304">
    <property type="entry name" value="Trigger_fact/SurA_dom_sf"/>
</dbReference>
<reference evidence="7 8" key="1">
    <citation type="submission" date="2020-01" db="EMBL/GenBank/DDBJ databases">
        <title>Genomes assembled from Gulf of Kutch pelagic sediment metagenomes.</title>
        <authorList>
            <person name="Chandrashekar M."/>
            <person name="Mahajan M.S."/>
            <person name="Dave K.J."/>
            <person name="Vatsa P."/>
            <person name="Nathani N.M."/>
        </authorList>
    </citation>
    <scope>NUCLEOTIDE SEQUENCE [LARGE SCALE GENOMIC DNA]</scope>
    <source>
        <strain evidence="7">KS3-K002</strain>
    </source>
</reference>
<dbReference type="PANTHER" id="PTHR13887:SF14">
    <property type="entry name" value="DISULFIDE BOND FORMATION PROTEIN D"/>
    <property type="match status" value="1"/>
</dbReference>
<organism evidence="7 8">
    <name type="scientific">Candidatus Kutchimonas denitrificans</name>
    <dbReference type="NCBI Taxonomy" id="3056748"/>
    <lineage>
        <taxon>Bacteria</taxon>
        <taxon>Pseudomonadati</taxon>
        <taxon>Gemmatimonadota</taxon>
        <taxon>Gemmatimonadia</taxon>
        <taxon>Candidatus Palauibacterales</taxon>
        <taxon>Candidatus Palauibacteraceae</taxon>
        <taxon>Candidatus Kutchimonas</taxon>
    </lineage>
</organism>
<dbReference type="InterPro" id="IPR013766">
    <property type="entry name" value="Thioredoxin_domain"/>
</dbReference>
<dbReference type="Gene3D" id="3.40.30.10">
    <property type="entry name" value="Glutaredoxin"/>
    <property type="match status" value="1"/>
</dbReference>
<name>A0AAE4ZBT1_9BACT</name>
<dbReference type="InterPro" id="IPR012336">
    <property type="entry name" value="Thioredoxin-like_fold"/>
</dbReference>
<evidence type="ECO:0000313" key="8">
    <source>
        <dbReference type="Proteomes" id="UP000702544"/>
    </source>
</evidence>
<evidence type="ECO:0000259" key="6">
    <source>
        <dbReference type="PROSITE" id="PS51352"/>
    </source>
</evidence>
<feature type="domain" description="Thioredoxin" evidence="6">
    <location>
        <begin position="86"/>
        <end position="338"/>
    </location>
</feature>